<dbReference type="Proteomes" id="UP000000844">
    <property type="component" value="Chromosome"/>
</dbReference>
<dbReference type="HOGENOM" id="CLU_001748_1_2_11"/>
<dbReference type="Pfam" id="PF08751">
    <property type="entry name" value="TrwC"/>
    <property type="match status" value="1"/>
</dbReference>
<accession>D3PV04</accession>
<dbReference type="RefSeq" id="WP_013020599.1">
    <property type="nucleotide sequence ID" value="NC_013947.1"/>
</dbReference>
<feature type="compositionally biased region" description="Polar residues" evidence="1">
    <location>
        <begin position="1614"/>
        <end position="1623"/>
    </location>
</feature>
<sequence length="1623" mass="176278">MTIHKLSVGDGYTYLTRQVAGGDVQRARGQDASDYYTQEGNPPGRWIGRGAHLLGLDGQTVTEDQMKNLFGHGAHPNAEAIIDKYIADHTRPGMTDAQIRFLTAAAEKHAQLGRRFGAYRRLEPFDQRVADRLDAIAERTGRAATPAEIKQAKQQEAAKQRCGVAGFDLVFAPVKSAALVWALHPDVRVRQQVKAAHDAAVDSVMELLEEHAAHTRAGTGGVAQLDTKGLIAARFDHFDSRAGDPNLHTHIPVANKVLGRDGKWRSLDARGIYAMTVAASEHYNTRFETEMVHRLGVTFTDREAAGSKRPVREIDGIPAAMIKHFSRRRLDLEARYKQLIAAYRADHGTDPPAAICHKLARQATLDTRPDKPTLRSLKQMRQEWEADLIHTFGGKALRHITSAVPTRSAVAEAVSLSTDEAETIAASVVRTVASQHSTWTRWNLHAEAERTLRAAFRFPTREAHDHAVEVVMALATSPAHSIRIDAPSLVDEPDVLRRADGESVFHQHGSTRYTSQAVLDAEQRLLGAAKTPTDKGLSAGFVTGVLDGFDTTSHQLDPGQRHLAAGFATTDRLLAVGIGPGGAGKTTAMKAYAHTLTTAGHRLIPLATSANSAAVLAADLDTPADNLHKFLWEHSRGHHANALKHGDPVPESAQFFALKPGDVVLVDEAGQAGTFALDQLITIAKRHGAQVRLLGDHRQLSAVESGGALRLIAAEAGAFELDTLHRFSDPAEARATLKLREGDASGLDHYEIAGRIFGGSKDAMIEKAYTAWHRDLSTGRTSVMIAATNADVTALAARARTDRIRAGHVKTTGVDLHDGNTAGVGDWVITRHNHRGLRLNRGKDFVRNGDIWTVIRHHRDGSLSLRHHDHRGTVRIPADYVAEYVELAYATTATRIQGATVDTAHALVTDDMAREHLYVAASRARHNTSLYAVTHVNLPVDEDDRLFRPDFDPDATAAREILETVVARESAERSATETIRDAQNDAESLATLVPQYGYALEQATREHYTGQLTTALGPDGAAMITNDGLSPLIAALLAAETAGWKPHDIIALAADDGPLELADSPAALLAWRIRYITDHHPAPPPIAQPTAADARRYARALARIYPRLKPDPDTALTPPPPRTPSDQQPGPTISASQVHAWANAIAEHLGVDSAEIETHRAWPQLATTLAGHHAAGNDVHQLITTATRTPSTDLTTVVRTARRLATPATVRMPAAIRHHQAAITTMGPDLAHRARISAAWPAVITALTRAEQLGRGPETALRCAISQREFRGARDISQLLAWRIGRQNRIAHTDPSLTPASLWRSLAWSLKAAETTGTNPTRLLRAAALDSTNLTDFVAHVHDNTRRLHHTHQPPSPINLPWLHTPTGLLDSPTIDDQWRTYLHDLGTQINHRVTELTAQVHSENPEWLSAAGPQPRQPRQSHAWNEAVAVMAAYRDQHRITTDDPHHPLGPYPTSGHAGHHPYWHAATALLAATQTTSPTPPSRQSTATGLSHDVEDQLLADITTAVYTHLPTDEQHAINRQLAKHLHPTVGEIAIPDHATHPSNTHQLAAVLSQRGHLPNSTQLPSKAATAPNPHTTSPRNTTSPVVSTKPSSSGPGPQPHAVPAPQAHPQIENSQPRPRL</sequence>
<feature type="region of interest" description="Disordered" evidence="1">
    <location>
        <begin position="1557"/>
        <end position="1623"/>
    </location>
</feature>
<name>D3PV04_STANL</name>
<feature type="region of interest" description="Disordered" evidence="1">
    <location>
        <begin position="1108"/>
        <end position="1134"/>
    </location>
</feature>
<proteinExistence type="predicted"/>
<reference evidence="3 4" key="1">
    <citation type="journal article" date="2009" name="Stand. Genomic Sci.">
        <title>Complete genome sequence of Stackebrandtia nassauensis type strain (LLR-40K-21).</title>
        <authorList>
            <person name="Munk C."/>
            <person name="Lapidus A."/>
            <person name="Copeland A."/>
            <person name="Jando M."/>
            <person name="Mayilraj S."/>
            <person name="Glavina Del Rio T."/>
            <person name="Nolan M."/>
            <person name="Chen F."/>
            <person name="Lucas S."/>
            <person name="Tice H."/>
            <person name="Cheng J.F."/>
            <person name="Han C."/>
            <person name="Detter J.C."/>
            <person name="Bruce D."/>
            <person name="Goodwin L."/>
            <person name="Chain P."/>
            <person name="Pitluck S."/>
            <person name="Goker M."/>
            <person name="Ovchinikova G."/>
            <person name="Pati A."/>
            <person name="Ivanova N."/>
            <person name="Mavromatis K."/>
            <person name="Chen A."/>
            <person name="Palaniappan K."/>
            <person name="Land M."/>
            <person name="Hauser L."/>
            <person name="Chang Y.J."/>
            <person name="Jeffries C.D."/>
            <person name="Bristow J."/>
            <person name="Eisen J.A."/>
            <person name="Markowitz V."/>
            <person name="Hugenholtz P."/>
            <person name="Kyrpides N.C."/>
            <person name="Klenk H.P."/>
        </authorList>
    </citation>
    <scope>NUCLEOTIDE SEQUENCE [LARGE SCALE GENOMIC DNA]</scope>
    <source>
        <strain evidence="4">DSM 44728 / CIP 108903 / NRRL B-16338 / NBRC 102104 / LLR-40K-21</strain>
    </source>
</reference>
<keyword evidence="4" id="KW-1185">Reference proteome</keyword>
<evidence type="ECO:0000313" key="4">
    <source>
        <dbReference type="Proteomes" id="UP000000844"/>
    </source>
</evidence>
<evidence type="ECO:0000259" key="2">
    <source>
        <dbReference type="Pfam" id="PF08751"/>
    </source>
</evidence>
<organism evidence="3 4">
    <name type="scientific">Stackebrandtia nassauensis (strain DSM 44728 / CIP 108903 / NRRL B-16338 / NBRC 102104 / LLR-40K-21)</name>
    <dbReference type="NCBI Taxonomy" id="446470"/>
    <lineage>
        <taxon>Bacteria</taxon>
        <taxon>Bacillati</taxon>
        <taxon>Actinomycetota</taxon>
        <taxon>Actinomycetes</taxon>
        <taxon>Glycomycetales</taxon>
        <taxon>Glycomycetaceae</taxon>
        <taxon>Stackebrandtia</taxon>
    </lineage>
</organism>
<gene>
    <name evidence="3" type="ordered locus">Snas_5396</name>
</gene>
<dbReference type="SUPFAM" id="SSF55464">
    <property type="entry name" value="Origin of replication-binding domain, RBD-like"/>
    <property type="match status" value="1"/>
</dbReference>
<dbReference type="Pfam" id="PF13604">
    <property type="entry name" value="AAA_30"/>
    <property type="match status" value="1"/>
</dbReference>
<dbReference type="Gene3D" id="3.40.50.300">
    <property type="entry name" value="P-loop containing nucleotide triphosphate hydrolases"/>
    <property type="match status" value="2"/>
</dbReference>
<dbReference type="InterPro" id="IPR014862">
    <property type="entry name" value="TrwC"/>
</dbReference>
<dbReference type="SUPFAM" id="SSF52540">
    <property type="entry name" value="P-loop containing nucleoside triphosphate hydrolases"/>
    <property type="match status" value="2"/>
</dbReference>
<evidence type="ECO:0000313" key="3">
    <source>
        <dbReference type="EMBL" id="ADD45028.1"/>
    </source>
</evidence>
<feature type="domain" description="TrwC relaxase" evidence="2">
    <location>
        <begin position="9"/>
        <end position="388"/>
    </location>
</feature>
<feature type="compositionally biased region" description="Low complexity" evidence="1">
    <location>
        <begin position="1584"/>
        <end position="1598"/>
    </location>
</feature>
<dbReference type="EMBL" id="CP001778">
    <property type="protein sequence ID" value="ADD45028.1"/>
    <property type="molecule type" value="Genomic_DNA"/>
</dbReference>
<dbReference type="OrthoDB" id="4524286at2"/>
<dbReference type="KEGG" id="sna:Snas_5396"/>
<protein>
    <submittedName>
        <fullName evidence="3">TrwC relaxase</fullName>
    </submittedName>
</protein>
<dbReference type="Gene3D" id="2.30.30.940">
    <property type="match status" value="1"/>
</dbReference>
<dbReference type="NCBIfam" id="NF041492">
    <property type="entry name" value="MobF"/>
    <property type="match status" value="1"/>
</dbReference>
<dbReference type="CDD" id="cd18809">
    <property type="entry name" value="SF1_C_RecD"/>
    <property type="match status" value="1"/>
</dbReference>
<dbReference type="InterPro" id="IPR027417">
    <property type="entry name" value="P-loop_NTPase"/>
</dbReference>
<dbReference type="STRING" id="446470.Snas_5396"/>
<dbReference type="eggNOG" id="COG0507">
    <property type="taxonomic scope" value="Bacteria"/>
</dbReference>
<evidence type="ECO:0000256" key="1">
    <source>
        <dbReference type="SAM" id="MobiDB-lite"/>
    </source>
</evidence>